<dbReference type="Proteomes" id="UP000027195">
    <property type="component" value="Unassembled WGS sequence"/>
</dbReference>
<dbReference type="SUPFAM" id="SSF103473">
    <property type="entry name" value="MFS general substrate transporter"/>
    <property type="match status" value="1"/>
</dbReference>
<dbReference type="PANTHER" id="PTHR11360:SF177">
    <property type="entry name" value="RIBOFLAVIN TRANSPORTER MCH5"/>
    <property type="match status" value="1"/>
</dbReference>
<keyword evidence="3" id="KW-1133">Transmembrane helix</keyword>
<dbReference type="InParanoid" id="A0A067MT81"/>
<dbReference type="InterPro" id="IPR020846">
    <property type="entry name" value="MFS_dom"/>
</dbReference>
<evidence type="ECO:0000256" key="2">
    <source>
        <dbReference type="ARBA" id="ARBA00006727"/>
    </source>
</evidence>
<feature type="transmembrane region" description="Helical" evidence="3">
    <location>
        <begin position="186"/>
        <end position="211"/>
    </location>
</feature>
<comment type="subcellular location">
    <subcellularLocation>
        <location evidence="1">Membrane</location>
        <topology evidence="1">Multi-pass membrane protein</topology>
    </subcellularLocation>
</comment>
<feature type="transmembrane region" description="Helical" evidence="3">
    <location>
        <begin position="325"/>
        <end position="344"/>
    </location>
</feature>
<comment type="similarity">
    <text evidence="2">Belongs to the major facilitator superfamily. Monocarboxylate porter (TC 2.A.1.13) family.</text>
</comment>
<evidence type="ECO:0000313" key="5">
    <source>
        <dbReference type="EMBL" id="KDQ17900.1"/>
    </source>
</evidence>
<evidence type="ECO:0000313" key="6">
    <source>
        <dbReference type="Proteomes" id="UP000027195"/>
    </source>
</evidence>
<feature type="transmembrane region" description="Helical" evidence="3">
    <location>
        <begin position="128"/>
        <end position="147"/>
    </location>
</feature>
<feature type="transmembrane region" description="Helical" evidence="3">
    <location>
        <begin position="57"/>
        <end position="76"/>
    </location>
</feature>
<dbReference type="GO" id="GO:0016020">
    <property type="term" value="C:membrane"/>
    <property type="evidence" value="ECO:0007669"/>
    <property type="project" value="UniProtKB-SubCell"/>
</dbReference>
<dbReference type="InterPro" id="IPR050327">
    <property type="entry name" value="Proton-linked_MCT"/>
</dbReference>
<gene>
    <name evidence="5" type="ORF">BOTBODRAFT_52729</name>
</gene>
<dbReference type="PANTHER" id="PTHR11360">
    <property type="entry name" value="MONOCARBOXYLATE TRANSPORTER"/>
    <property type="match status" value="1"/>
</dbReference>
<reference evidence="6" key="1">
    <citation type="journal article" date="2014" name="Proc. Natl. Acad. Sci. U.S.A.">
        <title>Extensive sampling of basidiomycete genomes demonstrates inadequacy of the white-rot/brown-rot paradigm for wood decay fungi.</title>
        <authorList>
            <person name="Riley R."/>
            <person name="Salamov A.A."/>
            <person name="Brown D.W."/>
            <person name="Nagy L.G."/>
            <person name="Floudas D."/>
            <person name="Held B.W."/>
            <person name="Levasseur A."/>
            <person name="Lombard V."/>
            <person name="Morin E."/>
            <person name="Otillar R."/>
            <person name="Lindquist E.A."/>
            <person name="Sun H."/>
            <person name="LaButti K.M."/>
            <person name="Schmutz J."/>
            <person name="Jabbour D."/>
            <person name="Luo H."/>
            <person name="Baker S.E."/>
            <person name="Pisabarro A.G."/>
            <person name="Walton J.D."/>
            <person name="Blanchette R.A."/>
            <person name="Henrissat B."/>
            <person name="Martin F."/>
            <person name="Cullen D."/>
            <person name="Hibbett D.S."/>
            <person name="Grigoriev I.V."/>
        </authorList>
    </citation>
    <scope>NUCLEOTIDE SEQUENCE [LARGE SCALE GENOMIC DNA]</scope>
    <source>
        <strain evidence="6">FD-172 SS1</strain>
    </source>
</reference>
<evidence type="ECO:0000256" key="1">
    <source>
        <dbReference type="ARBA" id="ARBA00004141"/>
    </source>
</evidence>
<evidence type="ECO:0000259" key="4">
    <source>
        <dbReference type="PROSITE" id="PS50850"/>
    </source>
</evidence>
<organism evidence="5 6">
    <name type="scientific">Botryobasidium botryosum (strain FD-172 SS1)</name>
    <dbReference type="NCBI Taxonomy" id="930990"/>
    <lineage>
        <taxon>Eukaryota</taxon>
        <taxon>Fungi</taxon>
        <taxon>Dikarya</taxon>
        <taxon>Basidiomycota</taxon>
        <taxon>Agaricomycotina</taxon>
        <taxon>Agaricomycetes</taxon>
        <taxon>Cantharellales</taxon>
        <taxon>Botryobasidiaceae</taxon>
        <taxon>Botryobasidium</taxon>
    </lineage>
</organism>
<feature type="transmembrane region" description="Helical" evidence="3">
    <location>
        <begin position="223"/>
        <end position="242"/>
    </location>
</feature>
<dbReference type="OrthoDB" id="6509908at2759"/>
<feature type="transmembrane region" description="Helical" evidence="3">
    <location>
        <begin position="390"/>
        <end position="409"/>
    </location>
</feature>
<name>A0A067MT81_BOTB1</name>
<evidence type="ECO:0000256" key="3">
    <source>
        <dbReference type="SAM" id="Phobius"/>
    </source>
</evidence>
<dbReference type="PROSITE" id="PS50850">
    <property type="entry name" value="MFS"/>
    <property type="match status" value="1"/>
</dbReference>
<dbReference type="InterPro" id="IPR036259">
    <property type="entry name" value="MFS_trans_sf"/>
</dbReference>
<dbReference type="Gene3D" id="1.20.1250.20">
    <property type="entry name" value="MFS general substrate transporter like domains"/>
    <property type="match status" value="2"/>
</dbReference>
<keyword evidence="6" id="KW-1185">Reference proteome</keyword>
<feature type="transmembrane region" description="Helical" evidence="3">
    <location>
        <begin position="154"/>
        <end position="174"/>
    </location>
</feature>
<dbReference type="GO" id="GO:0022857">
    <property type="term" value="F:transmembrane transporter activity"/>
    <property type="evidence" value="ECO:0007669"/>
    <property type="project" value="InterPro"/>
</dbReference>
<keyword evidence="3" id="KW-0472">Membrane</keyword>
<dbReference type="HOGENOM" id="CLU_001265_1_1_1"/>
<dbReference type="EMBL" id="KL198022">
    <property type="protein sequence ID" value="KDQ17900.1"/>
    <property type="molecule type" value="Genomic_DNA"/>
</dbReference>
<feature type="transmembrane region" description="Helical" evidence="3">
    <location>
        <begin position="421"/>
        <end position="441"/>
    </location>
</feature>
<dbReference type="Pfam" id="PF07690">
    <property type="entry name" value="MFS_1"/>
    <property type="match status" value="1"/>
</dbReference>
<keyword evidence="3" id="KW-0812">Transmembrane</keyword>
<feature type="domain" description="Major facilitator superfamily (MFS) profile" evidence="4">
    <location>
        <begin position="58"/>
        <end position="454"/>
    </location>
</feature>
<dbReference type="AlphaFoldDB" id="A0A067MT81"/>
<dbReference type="InterPro" id="IPR011701">
    <property type="entry name" value="MFS"/>
</dbReference>
<accession>A0A067MT81</accession>
<proteinExistence type="inferred from homology"/>
<feature type="transmembrane region" description="Helical" evidence="3">
    <location>
        <begin position="262"/>
        <end position="283"/>
    </location>
</feature>
<feature type="transmembrane region" description="Helical" evidence="3">
    <location>
        <begin position="350"/>
        <end position="370"/>
    </location>
</feature>
<feature type="transmembrane region" description="Helical" evidence="3">
    <location>
        <begin position="97"/>
        <end position="122"/>
    </location>
</feature>
<sequence>MAATVPSEAESVKSHAPDCDPPTPYLNYHPENTVVDASTKSAESNLSLPLEPPNGGARAWTVVFGAWLILFAQLGLSNSFGTFQQYFEHNILSDHSASAISWIGAIQIFFQLFCGIFCGRIFDAYGSRWLLLTGSGLFVASLIIVSFCKLYYQFILAEGVLLGIACAMLYHPAVTVTTQYFTTRKAFSVGIIMSGAGIGGMVWPVFLSALFHRIGFGWTMRASAFFCLALFAVANACITSFLPPRKPSPIKDTFEGLHDRNYVFLTLGTWFFFLGFYLPCFYLPVFAQSVGLRGSLPSDCLTIMNATGIVGRLAISFVSDKVGRFNAVAASTFLSGTFVLGLWIPSRSPALVIVFSAVYGFWSGACLALFPACSGQISRPERAGNRLGVIWAFVSFAALASGPVGGAIISHFGDTAGPSSYTWMIFVCGASMIISSGFLLAGKLACNKNIFAVV</sequence>
<protein>
    <recommendedName>
        <fullName evidence="4">Major facilitator superfamily (MFS) profile domain-containing protein</fullName>
    </recommendedName>
</protein>